<dbReference type="Gene3D" id="3.90.550.10">
    <property type="entry name" value="Spore Coat Polysaccharide Biosynthesis Protein SpsA, Chain A"/>
    <property type="match status" value="1"/>
</dbReference>
<dbReference type="GO" id="GO:0005886">
    <property type="term" value="C:plasma membrane"/>
    <property type="evidence" value="ECO:0007669"/>
    <property type="project" value="TreeGrafter"/>
</dbReference>
<organism evidence="9">
    <name type="scientific">Cyprideis torosa</name>
    <dbReference type="NCBI Taxonomy" id="163714"/>
    <lineage>
        <taxon>Eukaryota</taxon>
        <taxon>Metazoa</taxon>
        <taxon>Ecdysozoa</taxon>
        <taxon>Arthropoda</taxon>
        <taxon>Crustacea</taxon>
        <taxon>Oligostraca</taxon>
        <taxon>Ostracoda</taxon>
        <taxon>Podocopa</taxon>
        <taxon>Podocopida</taxon>
        <taxon>Cytherocopina</taxon>
        <taxon>Cytheroidea</taxon>
        <taxon>Cytherideidae</taxon>
        <taxon>Cyprideis</taxon>
    </lineage>
</organism>
<feature type="non-terminal residue" evidence="9">
    <location>
        <position position="1"/>
    </location>
</feature>
<dbReference type="InterPro" id="IPR050256">
    <property type="entry name" value="Glycosyltransferase_2"/>
</dbReference>
<dbReference type="InterPro" id="IPR029044">
    <property type="entry name" value="Nucleotide-diphossugar_trans"/>
</dbReference>
<evidence type="ECO:0000256" key="7">
    <source>
        <dbReference type="ARBA" id="ARBA00023136"/>
    </source>
</evidence>
<keyword evidence="4" id="KW-0812">Transmembrane</keyword>
<keyword evidence="6" id="KW-1133">Transmembrane helix</keyword>
<gene>
    <name evidence="9" type="ORF">CTOB1V02_LOCUS14912</name>
</gene>
<keyword evidence="1" id="KW-1003">Cell membrane</keyword>
<evidence type="ECO:0000256" key="2">
    <source>
        <dbReference type="ARBA" id="ARBA00022676"/>
    </source>
</evidence>
<name>A0A7R8WXM1_9CRUS</name>
<dbReference type="PANTHER" id="PTHR48090:SF3">
    <property type="entry name" value="UNDECAPRENYL-PHOSPHATE 4-DEOXY-4-FORMAMIDO-L-ARABINOSE TRANSFERASE"/>
    <property type="match status" value="1"/>
</dbReference>
<reference evidence="9" key="1">
    <citation type="submission" date="2020-11" db="EMBL/GenBank/DDBJ databases">
        <authorList>
            <person name="Tran Van P."/>
        </authorList>
    </citation>
    <scope>NUCLEOTIDE SEQUENCE</scope>
</reference>
<keyword evidence="2" id="KW-0328">Glycosyltransferase</keyword>
<dbReference type="Pfam" id="PF00535">
    <property type="entry name" value="Glycos_transf_2"/>
    <property type="match status" value="1"/>
</dbReference>
<evidence type="ECO:0000256" key="6">
    <source>
        <dbReference type="ARBA" id="ARBA00022989"/>
    </source>
</evidence>
<dbReference type="OrthoDB" id="2603at2759"/>
<evidence type="ECO:0000256" key="1">
    <source>
        <dbReference type="ARBA" id="ARBA00022475"/>
    </source>
</evidence>
<dbReference type="SUPFAM" id="SSF53448">
    <property type="entry name" value="Nucleotide-diphospho-sugar transferases"/>
    <property type="match status" value="1"/>
</dbReference>
<evidence type="ECO:0000256" key="3">
    <source>
        <dbReference type="ARBA" id="ARBA00022679"/>
    </source>
</evidence>
<dbReference type="InterPro" id="IPR001173">
    <property type="entry name" value="Glyco_trans_2-like"/>
</dbReference>
<evidence type="ECO:0000259" key="8">
    <source>
        <dbReference type="Pfam" id="PF00535"/>
    </source>
</evidence>
<proteinExistence type="predicted"/>
<accession>A0A7R8WXM1</accession>
<evidence type="ECO:0000313" key="9">
    <source>
        <dbReference type="EMBL" id="CAD7237097.1"/>
    </source>
</evidence>
<evidence type="ECO:0000256" key="5">
    <source>
        <dbReference type="ARBA" id="ARBA00022985"/>
    </source>
</evidence>
<dbReference type="PANTHER" id="PTHR48090">
    <property type="entry name" value="UNDECAPRENYL-PHOSPHATE 4-DEOXY-4-FORMAMIDO-L-ARABINOSE TRANSFERASE-RELATED"/>
    <property type="match status" value="1"/>
</dbReference>
<protein>
    <recommendedName>
        <fullName evidence="8">Glycosyltransferase 2-like domain-containing protein</fullName>
    </recommendedName>
</protein>
<keyword evidence="5" id="KW-0448">Lipopolysaccharide biosynthesis</keyword>
<dbReference type="CDD" id="cd04187">
    <property type="entry name" value="DPM1_like_bac"/>
    <property type="match status" value="1"/>
</dbReference>
<dbReference type="GO" id="GO:0099621">
    <property type="term" value="F:undecaprenyl-phosphate 4-deoxy-4-formamido-L-arabinose transferase activity"/>
    <property type="evidence" value="ECO:0007669"/>
    <property type="project" value="TreeGrafter"/>
</dbReference>
<dbReference type="EMBL" id="OB684729">
    <property type="protein sequence ID" value="CAD7237097.1"/>
    <property type="molecule type" value="Genomic_DNA"/>
</dbReference>
<keyword evidence="7" id="KW-0472">Membrane</keyword>
<dbReference type="AlphaFoldDB" id="A0A7R8WXM1"/>
<evidence type="ECO:0000256" key="4">
    <source>
        <dbReference type="ARBA" id="ARBA00022692"/>
    </source>
</evidence>
<keyword evidence="3" id="KW-0808">Transferase</keyword>
<feature type="domain" description="Glycosyltransferase 2-like" evidence="8">
    <location>
        <begin position="37"/>
        <end position="200"/>
    </location>
</feature>
<sequence>GDPNPGRPIAGALSAARRHNNTQLDSMNDTSTVPQVSAVVPLYNEEPNIQALYEELKAGLEASGRRYEMVLVDDGSQDRTFELLSAIAADDPTVKIVSFRRNFGQTAAMAAGFNYASGDVVVTLDGDLQNDPADIKLLLDKIDEGYDLVAGWRFDRQDAWLSRKLPSMLANKLISKVTDVSLHDYGCTLKALRREVVENIDLYGELHRFIPAIASWQGVRIAEVKVNHRARRAGTSKYGISRTFRVVLDLITVKFLLRFASRPNHFLGLPGLFIGSIGLLTIFWLVFQRVFMGVALGDRPLLLLAIMLVVVGIQFIVFGLLAELQVRTYYESQGKRTYVVRELVGLVDKG</sequence>